<feature type="binding site" evidence="3">
    <location>
        <position position="330"/>
    </location>
    <ligand>
        <name>Mg(2+)</name>
        <dbReference type="ChEBI" id="CHEBI:18420"/>
    </ligand>
</feature>
<proteinExistence type="inferred from homology"/>
<feature type="signal peptide" evidence="6">
    <location>
        <begin position="1"/>
        <end position="22"/>
    </location>
</feature>
<name>A0AAP8SPC2_9GAMM</name>
<dbReference type="InterPro" id="IPR001952">
    <property type="entry name" value="Alkaline_phosphatase"/>
</dbReference>
<feature type="binding site" evidence="3">
    <location>
        <position position="144"/>
    </location>
    <ligand>
        <name>Mg(2+)</name>
        <dbReference type="ChEBI" id="CHEBI:18420"/>
    </ligand>
</feature>
<dbReference type="Pfam" id="PF00245">
    <property type="entry name" value="Alk_phosphatase"/>
    <property type="match status" value="1"/>
</dbReference>
<dbReference type="Proteomes" id="UP000235162">
    <property type="component" value="Unassembled WGS sequence"/>
</dbReference>
<dbReference type="CDD" id="cd16012">
    <property type="entry name" value="ALP"/>
    <property type="match status" value="1"/>
</dbReference>
<evidence type="ECO:0000256" key="2">
    <source>
        <dbReference type="PIRSR" id="PIRSR601952-1"/>
    </source>
</evidence>
<keyword evidence="3" id="KW-0460">Magnesium</keyword>
<dbReference type="KEGG" id="hja:BST95_16015"/>
<keyword evidence="3" id="KW-0862">Zinc</keyword>
<feature type="binding site" evidence="3">
    <location>
        <position position="339"/>
    </location>
    <ligand>
        <name>Zn(2+)</name>
        <dbReference type="ChEBI" id="CHEBI:29105"/>
        <label>2</label>
    </ligand>
</feature>
<evidence type="ECO:0000256" key="5">
    <source>
        <dbReference type="RuleBase" id="RU003946"/>
    </source>
</evidence>
<comment type="cofactor">
    <cofactor evidence="3">
        <name>Zn(2+)</name>
        <dbReference type="ChEBI" id="CHEBI:29105"/>
    </cofactor>
    <text evidence="3">Binds 2 Zn(2+) ions.</text>
</comment>
<comment type="cofactor">
    <cofactor evidence="3">
        <name>Mg(2+)</name>
        <dbReference type="ChEBI" id="CHEBI:18420"/>
    </cofactor>
    <text evidence="3">Binds 1 Mg(2+) ion.</text>
</comment>
<feature type="binding site" evidence="3">
    <location>
        <position position="377"/>
    </location>
    <ligand>
        <name>Zn(2+)</name>
        <dbReference type="ChEBI" id="CHEBI:29105"/>
        <label>2</label>
    </ligand>
</feature>
<keyword evidence="3" id="KW-0479">Metal-binding</keyword>
<feature type="binding site" evidence="3">
    <location>
        <position position="39"/>
    </location>
    <ligand>
        <name>Zn(2+)</name>
        <dbReference type="ChEBI" id="CHEBI:29105"/>
        <label>2</label>
    </ligand>
</feature>
<feature type="binding site" evidence="3">
    <location>
        <position position="378"/>
    </location>
    <ligand>
        <name>Zn(2+)</name>
        <dbReference type="ChEBI" id="CHEBI:29105"/>
        <label>2</label>
    </ligand>
</feature>
<comment type="similarity">
    <text evidence="5">Belongs to the alkaline phosphatase family.</text>
</comment>
<feature type="binding site" evidence="3">
    <location>
        <position position="142"/>
    </location>
    <ligand>
        <name>Mg(2+)</name>
        <dbReference type="ChEBI" id="CHEBI:18420"/>
    </ligand>
</feature>
<gene>
    <name evidence="7" type="ORF">C0029_02185</name>
</gene>
<dbReference type="AlphaFoldDB" id="A0AAP8SPC2"/>
<evidence type="ECO:0000256" key="4">
    <source>
        <dbReference type="PIRSR" id="PIRSR601952-3"/>
    </source>
</evidence>
<evidence type="ECO:0000313" key="8">
    <source>
        <dbReference type="Proteomes" id="UP000235162"/>
    </source>
</evidence>
<organism evidence="7 8">
    <name type="scientific">Halioglobus japonicus</name>
    <dbReference type="NCBI Taxonomy" id="930805"/>
    <lineage>
        <taxon>Bacteria</taxon>
        <taxon>Pseudomonadati</taxon>
        <taxon>Pseudomonadota</taxon>
        <taxon>Gammaproteobacteria</taxon>
        <taxon>Cellvibrionales</taxon>
        <taxon>Halieaceae</taxon>
        <taxon>Halioglobus</taxon>
    </lineage>
</organism>
<dbReference type="GO" id="GO:0004035">
    <property type="term" value="F:alkaline phosphatase activity"/>
    <property type="evidence" value="ECO:0007669"/>
    <property type="project" value="TreeGrafter"/>
</dbReference>
<dbReference type="PRINTS" id="PR00113">
    <property type="entry name" value="ALKPHPHTASE"/>
</dbReference>
<sequence>MNKAVSAALAALAIAIPGAPLLAETASQEPRQVILIIGDGMDEQQVTIARNYLKGAQGELLLDSMPVRGASQILTIEDRVNGKPIYVADSANTATSLATGVVTSRGRLATTAGGDEDIPTIIEIAEAAGYRTGIVSTASVTDATPASFAAHVSQRFCENPDQIERVEFSGIHIGGCPQDMQKNGGPGAISQQLAESDVDVILGGGSKHFTPKAEGSQLSVADLARSNGFNVVETADALSKAPTGERLLGLFSESTMPVRMQGEDGRASEQPAPSLLNHVHQYLGDVTLPESMECQPNPEFASVPTLKQMTDAALTHLAADNNKGFFLTIESASIDKQSHERKPCGSIGEVEQLDEALASALAFAEQHPNTLVLVTADHSQAAQLIPHPSLFAAYPIPTYSPGYVSLIETPEGGVMMVNYATTNFMMEEHTGAAVPLYANAEGQGLVPPYLRQPEIFDIMKNYLGL</sequence>
<evidence type="ECO:0000313" key="7">
    <source>
        <dbReference type="EMBL" id="PLW87421.1"/>
    </source>
</evidence>
<dbReference type="SMART" id="SM00098">
    <property type="entry name" value="alkPPc"/>
    <property type="match status" value="1"/>
</dbReference>
<keyword evidence="4" id="KW-1015">Disulfide bond</keyword>
<protein>
    <submittedName>
        <fullName evidence="7">Alkaline phosphatase</fullName>
    </submittedName>
</protein>
<dbReference type="InterPro" id="IPR017850">
    <property type="entry name" value="Alkaline_phosphatase_core_sf"/>
</dbReference>
<accession>A0AAP8SPC2</accession>
<feature type="disulfide bond" evidence="4">
    <location>
        <begin position="157"/>
        <end position="176"/>
    </location>
</feature>
<dbReference type="GO" id="GO:0046872">
    <property type="term" value="F:metal ion binding"/>
    <property type="evidence" value="ECO:0007669"/>
    <property type="project" value="UniProtKB-KW"/>
</dbReference>
<feature type="binding site" evidence="3">
    <location>
        <position position="39"/>
    </location>
    <ligand>
        <name>Mg(2+)</name>
        <dbReference type="ChEBI" id="CHEBI:18420"/>
    </ligand>
</feature>
<dbReference type="PANTHER" id="PTHR11596">
    <property type="entry name" value="ALKALINE PHOSPHATASE"/>
    <property type="match status" value="1"/>
</dbReference>
<dbReference type="Gene3D" id="3.40.720.10">
    <property type="entry name" value="Alkaline Phosphatase, subunit A"/>
    <property type="match status" value="1"/>
</dbReference>
<keyword evidence="1" id="KW-0597">Phosphoprotein</keyword>
<reference evidence="7 8" key="1">
    <citation type="submission" date="2018-01" db="EMBL/GenBank/DDBJ databases">
        <title>The draft genome sequence of Halioglobus japonicus S1-36.</title>
        <authorList>
            <person name="Du Z.-J."/>
            <person name="Shi M.-J."/>
        </authorList>
    </citation>
    <scope>NUCLEOTIDE SEQUENCE [LARGE SCALE GENOMIC DNA]</scope>
    <source>
        <strain evidence="7 8">S1-36</strain>
    </source>
</reference>
<feature type="binding site" evidence="3">
    <location>
        <position position="335"/>
    </location>
    <ligand>
        <name>Zn(2+)</name>
        <dbReference type="ChEBI" id="CHEBI:29105"/>
        <label>2</label>
    </ligand>
</feature>
<dbReference type="PANTHER" id="PTHR11596:SF5">
    <property type="entry name" value="ALKALINE PHOSPHATASE"/>
    <property type="match status" value="1"/>
</dbReference>
<dbReference type="EMBL" id="PKUR01000001">
    <property type="protein sequence ID" value="PLW87421.1"/>
    <property type="molecule type" value="Genomic_DNA"/>
</dbReference>
<feature type="active site" description="Phosphoserine intermediate" evidence="2">
    <location>
        <position position="90"/>
    </location>
</feature>
<feature type="chain" id="PRO_5042857585" evidence="6">
    <location>
        <begin position="23"/>
        <end position="465"/>
    </location>
</feature>
<dbReference type="SUPFAM" id="SSF53649">
    <property type="entry name" value="Alkaline phosphatase-like"/>
    <property type="match status" value="1"/>
</dbReference>
<keyword evidence="8" id="KW-1185">Reference proteome</keyword>
<dbReference type="RefSeq" id="WP_084200512.1">
    <property type="nucleotide sequence ID" value="NZ_BMYL01000001.1"/>
</dbReference>
<evidence type="ECO:0000256" key="3">
    <source>
        <dbReference type="PIRSR" id="PIRSR601952-2"/>
    </source>
</evidence>
<keyword evidence="6" id="KW-0732">Signal</keyword>
<evidence type="ECO:0000256" key="6">
    <source>
        <dbReference type="SAM" id="SignalP"/>
    </source>
</evidence>
<comment type="caution">
    <text evidence="7">The sequence shown here is derived from an EMBL/GenBank/DDBJ whole genome shotgun (WGS) entry which is preliminary data.</text>
</comment>
<evidence type="ECO:0000256" key="1">
    <source>
        <dbReference type="ARBA" id="ARBA00022553"/>
    </source>
</evidence>